<evidence type="ECO:0000313" key="2">
    <source>
        <dbReference type="Proteomes" id="UP000887013"/>
    </source>
</evidence>
<keyword evidence="2" id="KW-1185">Reference proteome</keyword>
<accession>A0A8X6Q4L0</accession>
<comment type="caution">
    <text evidence="1">The sequence shown here is derived from an EMBL/GenBank/DDBJ whole genome shotgun (WGS) entry which is preliminary data.</text>
</comment>
<dbReference type="AlphaFoldDB" id="A0A8X6Q4L0"/>
<gene>
    <name evidence="1" type="ORF">NPIL_339681</name>
</gene>
<protein>
    <submittedName>
        <fullName evidence="1">Uncharacterized protein</fullName>
    </submittedName>
</protein>
<dbReference type="Proteomes" id="UP000887013">
    <property type="component" value="Unassembled WGS sequence"/>
</dbReference>
<organism evidence="1 2">
    <name type="scientific">Nephila pilipes</name>
    <name type="common">Giant wood spider</name>
    <name type="synonym">Nephila maculata</name>
    <dbReference type="NCBI Taxonomy" id="299642"/>
    <lineage>
        <taxon>Eukaryota</taxon>
        <taxon>Metazoa</taxon>
        <taxon>Ecdysozoa</taxon>
        <taxon>Arthropoda</taxon>
        <taxon>Chelicerata</taxon>
        <taxon>Arachnida</taxon>
        <taxon>Araneae</taxon>
        <taxon>Araneomorphae</taxon>
        <taxon>Entelegynae</taxon>
        <taxon>Araneoidea</taxon>
        <taxon>Nephilidae</taxon>
        <taxon>Nephila</taxon>
    </lineage>
</organism>
<dbReference type="EMBL" id="BMAW01075282">
    <property type="protein sequence ID" value="GFT95971.1"/>
    <property type="molecule type" value="Genomic_DNA"/>
</dbReference>
<evidence type="ECO:0000313" key="1">
    <source>
        <dbReference type="EMBL" id="GFT95971.1"/>
    </source>
</evidence>
<name>A0A8X6Q4L0_NEPPI</name>
<proteinExistence type="predicted"/>
<sequence>MLRDSLILQLPHLFLDLGRFTSKTVAGKIDFGCRKKIHPLSFFFLPFRSEILGKCKKFPKCCASVSKTNLSTNGSGTSEHFRSPPCVAKCFELFSESIRDLSVLSHVSRGIGDVILIGRIAFDEGSSFEW</sequence>
<reference evidence="1" key="1">
    <citation type="submission" date="2020-08" db="EMBL/GenBank/DDBJ databases">
        <title>Multicomponent nature underlies the extraordinary mechanical properties of spider dragline silk.</title>
        <authorList>
            <person name="Kono N."/>
            <person name="Nakamura H."/>
            <person name="Mori M."/>
            <person name="Yoshida Y."/>
            <person name="Ohtoshi R."/>
            <person name="Malay A.D."/>
            <person name="Moran D.A.P."/>
            <person name="Tomita M."/>
            <person name="Numata K."/>
            <person name="Arakawa K."/>
        </authorList>
    </citation>
    <scope>NUCLEOTIDE SEQUENCE</scope>
</reference>